<sequence length="813" mass="90861">MQLLGGGVLYAAQSQQLIFERNQFYQSASLTTEHGLPANGINDIIQDQQGYIWIATFNGLVRYDGLSYKEYNVSNVEGLNSNRFHVVIQDRKGNIWAGVQDNTLLMIAGNTSSVYTIRIDGADVRAEVTALSEGPDGAIWIGAHSGLFRFSDGLFTRIDAIPRQTIKHITHSDTHTYIVQQENIYRAKHDGSEVSLSMSLSGGTLIAPGNSTAEMAVESSSFFVSIAADEDFYWLLTNKDLFKVQSARTQIQHKISGAALGFNNLLGISLQDGRMFMYGSHGLFELIFPVGERVDQRVRIRSFSDQFIRNMVIDYEGTFWLATRAGGVLRFVPTPINIDSGLASLNQTAITSITGSRDGAVWFGTNCDGLYRYFENELKQFRYEYGFANSCIWSVYEQSDGTIWAGTWSDGVYFRPPDARMFQKFEDWEHSDDSIVLAIFEDSAGVIWFGTYSQGLVRWDGETAEIIRDMSGNKIAVVRDLFEDEHNKLWIATDRGVGFVQDGRFLSKPELDILSTNAFRTIARDANGRFLFGSNGGGMVVYSPGQVPLAVTAESGLLDESISQLTTDHRGNIWLGGNRGLFMIDSLHAERFFSGESTDLPITPFGVAEGMPNRETTGGFSPSLHLSESGILYIPTVQGLAEIHTEQMNLNRKPPNTLIEEIIIDGVSFLPDEVDDIPHNVQQLVFRFTALSFMNPEYVRFQYMVKGFHTEWQAAGRQREAVFTSLPPGNFTFRVRATNNAGIQNDQDVGLSFKITPPFWQTLWFYGLLIVISAGGGLAFTRYQIKAGIRREYNLQQTVKEQTAAITREKKPR</sequence>
<dbReference type="Pfam" id="PF07495">
    <property type="entry name" value="Y_Y_Y"/>
    <property type="match status" value="1"/>
</dbReference>
<dbReference type="InterPro" id="IPR011110">
    <property type="entry name" value="Reg_prop"/>
</dbReference>
<dbReference type="PANTHER" id="PTHR43547:SF2">
    <property type="entry name" value="HYBRID SIGNAL TRANSDUCTION HISTIDINE KINASE C"/>
    <property type="match status" value="1"/>
</dbReference>
<gene>
    <name evidence="4" type="ORF">CYPRO_1916</name>
</gene>
<keyword evidence="5" id="KW-1185">Reference proteome</keyword>
<evidence type="ECO:0000256" key="2">
    <source>
        <dbReference type="SAM" id="Phobius"/>
    </source>
</evidence>
<keyword evidence="2" id="KW-0472">Membrane</keyword>
<feature type="domain" description="Two component regulator three Y" evidence="3">
    <location>
        <begin position="694"/>
        <end position="755"/>
    </location>
</feature>
<dbReference type="InterPro" id="IPR011123">
    <property type="entry name" value="Y_Y_Y"/>
</dbReference>
<feature type="transmembrane region" description="Helical" evidence="2">
    <location>
        <begin position="763"/>
        <end position="781"/>
    </location>
</feature>
<dbReference type="Gene3D" id="2.60.40.10">
    <property type="entry name" value="Immunoglobulins"/>
    <property type="match status" value="1"/>
</dbReference>
<evidence type="ECO:0000313" key="4">
    <source>
        <dbReference type="EMBL" id="AXJ01166.1"/>
    </source>
</evidence>
<keyword evidence="2" id="KW-0812">Transmembrane</keyword>
<keyword evidence="1" id="KW-0597">Phosphoprotein</keyword>
<dbReference type="GO" id="GO:0000155">
    <property type="term" value="F:phosphorelay sensor kinase activity"/>
    <property type="evidence" value="ECO:0007669"/>
    <property type="project" value="TreeGrafter"/>
</dbReference>
<proteinExistence type="predicted"/>
<name>A0A345UL14_9BACT</name>
<dbReference type="SUPFAM" id="SSF63829">
    <property type="entry name" value="Calcium-dependent phosphotriesterase"/>
    <property type="match status" value="2"/>
</dbReference>
<evidence type="ECO:0000313" key="5">
    <source>
        <dbReference type="Proteomes" id="UP000254808"/>
    </source>
</evidence>
<accession>A0A345UL14</accession>
<dbReference type="Proteomes" id="UP000254808">
    <property type="component" value="Chromosome"/>
</dbReference>
<dbReference type="Gene3D" id="2.130.10.10">
    <property type="entry name" value="YVTN repeat-like/Quinoprotein amine dehydrogenase"/>
    <property type="match status" value="2"/>
</dbReference>
<dbReference type="EMBL" id="CP027806">
    <property type="protein sequence ID" value="AXJ01166.1"/>
    <property type="molecule type" value="Genomic_DNA"/>
</dbReference>
<dbReference type="InterPro" id="IPR015943">
    <property type="entry name" value="WD40/YVTN_repeat-like_dom_sf"/>
</dbReference>
<organism evidence="4 5">
    <name type="scientific">Cyclonatronum proteinivorum</name>
    <dbReference type="NCBI Taxonomy" id="1457365"/>
    <lineage>
        <taxon>Bacteria</taxon>
        <taxon>Pseudomonadati</taxon>
        <taxon>Balneolota</taxon>
        <taxon>Balneolia</taxon>
        <taxon>Balneolales</taxon>
        <taxon>Cyclonatronaceae</taxon>
        <taxon>Cyclonatronum</taxon>
    </lineage>
</organism>
<reference evidence="4 5" key="1">
    <citation type="submission" date="2018-03" db="EMBL/GenBank/DDBJ databases">
        <title>Phenotypic and genomic properties of Cyclonatronum proteinivorum gen. nov., sp. nov., a haloalkaliphilic bacteroidete from soda lakes possessing Na+-translocating rhodopsin.</title>
        <authorList>
            <person name="Toshchakov S.V."/>
            <person name="Korzhenkov A."/>
            <person name="Samarov N.I."/>
            <person name="Kublanov I.V."/>
            <person name="Muntyan M.S."/>
            <person name="Sorokin D.Y."/>
        </authorList>
    </citation>
    <scope>NUCLEOTIDE SEQUENCE [LARGE SCALE GENOMIC DNA]</scope>
    <source>
        <strain evidence="4 5">Omega</strain>
    </source>
</reference>
<dbReference type="AlphaFoldDB" id="A0A345UL14"/>
<dbReference type="PANTHER" id="PTHR43547">
    <property type="entry name" value="TWO-COMPONENT HISTIDINE KINASE"/>
    <property type="match status" value="1"/>
</dbReference>
<protein>
    <submittedName>
        <fullName evidence="4">Ligand-binding sensor domain-containing protein</fullName>
    </submittedName>
</protein>
<evidence type="ECO:0000259" key="3">
    <source>
        <dbReference type="Pfam" id="PF07495"/>
    </source>
</evidence>
<dbReference type="Pfam" id="PF07494">
    <property type="entry name" value="Reg_prop"/>
    <property type="match status" value="3"/>
</dbReference>
<dbReference type="KEGG" id="cprv:CYPRO_1916"/>
<evidence type="ECO:0000256" key="1">
    <source>
        <dbReference type="ARBA" id="ARBA00022553"/>
    </source>
</evidence>
<dbReference type="RefSeq" id="WP_164682673.1">
    <property type="nucleotide sequence ID" value="NZ_CP027806.1"/>
</dbReference>
<dbReference type="InterPro" id="IPR013783">
    <property type="entry name" value="Ig-like_fold"/>
</dbReference>
<keyword evidence="2" id="KW-1133">Transmembrane helix</keyword>